<sequence length="362" mass="37902">MLRSGLGALVGILLTGVIGRQIGGEVLPALIPPMGASAVLLFAVPSSPLAQPWNLLAGNLSAALIGVTVALFVPAPLPAAALAIGLAIAAMMALRCLHPPSGAVALTAVLGGPAIHGLGFGFVIWPVLGNSLILLAAALAYNRLAGRVYPHAPRPARTPHQTQDPPAFERIGFTSDDLDAAIEDYGQFLDVNREDLETILRRTELKALRRRSGQTRCGQVMSRDVVGVAPDTALSEVHRLMRFHHIKALPVTDDHAYILGIVTQTDLLDRADWRGGKPGIGFGQRLALASKGASAPNGTAKDIMTTPVTTVTPDMAIVEAIVLFAEAGLHYLPVTGETGRLVGILSQSDVLVAMLAERQAAV</sequence>
<accession>A0A1Q9ARK5</accession>
<dbReference type="InterPro" id="IPR000644">
    <property type="entry name" value="CBS_dom"/>
</dbReference>
<keyword evidence="5" id="KW-1185">Reference proteome</keyword>
<dbReference type="SMART" id="SM00116">
    <property type="entry name" value="CBS"/>
    <property type="match status" value="2"/>
</dbReference>
<evidence type="ECO:0000256" key="1">
    <source>
        <dbReference type="PROSITE-ProRule" id="PRU00703"/>
    </source>
</evidence>
<dbReference type="CDD" id="cd04600">
    <property type="entry name" value="CBS_pair_HPP_assoc"/>
    <property type="match status" value="1"/>
</dbReference>
<dbReference type="InterPro" id="IPR007065">
    <property type="entry name" value="HPP"/>
</dbReference>
<dbReference type="Pfam" id="PF04982">
    <property type="entry name" value="TM_HPP"/>
    <property type="match status" value="1"/>
</dbReference>
<comment type="caution">
    <text evidence="4">The sequence shown here is derived from an EMBL/GenBank/DDBJ whole genome shotgun (WGS) entry which is preliminary data.</text>
</comment>
<gene>
    <name evidence="4" type="ORF">BJF93_13315</name>
</gene>
<reference evidence="4 5" key="1">
    <citation type="submission" date="2016-09" db="EMBL/GenBank/DDBJ databases">
        <title>Rhizobium sp. nov., a novel species isolated from the rice rhizosphere.</title>
        <authorList>
            <person name="Zhao J."/>
            <person name="Zhang X."/>
        </authorList>
    </citation>
    <scope>NUCLEOTIDE SEQUENCE [LARGE SCALE GENOMIC DNA]</scope>
    <source>
        <strain evidence="4 5">1.7048</strain>
    </source>
</reference>
<feature type="domain" description="CBS" evidence="3">
    <location>
        <begin position="304"/>
        <end position="362"/>
    </location>
</feature>
<evidence type="ECO:0000313" key="4">
    <source>
        <dbReference type="EMBL" id="OLP58011.1"/>
    </source>
</evidence>
<feature type="transmembrane region" description="Helical" evidence="2">
    <location>
        <begin position="29"/>
        <end position="46"/>
    </location>
</feature>
<feature type="domain" description="CBS" evidence="3">
    <location>
        <begin position="221"/>
        <end position="278"/>
    </location>
</feature>
<dbReference type="SUPFAM" id="SSF54631">
    <property type="entry name" value="CBS-domain pair"/>
    <property type="match status" value="1"/>
</dbReference>
<dbReference type="Pfam" id="PF00571">
    <property type="entry name" value="CBS"/>
    <property type="match status" value="2"/>
</dbReference>
<dbReference type="EMBL" id="MKIP01000059">
    <property type="protein sequence ID" value="OLP58011.1"/>
    <property type="molecule type" value="Genomic_DNA"/>
</dbReference>
<dbReference type="Proteomes" id="UP000186364">
    <property type="component" value="Unassembled WGS sequence"/>
</dbReference>
<dbReference type="PANTHER" id="PTHR33741:SF5">
    <property type="entry name" value="TRANSMEMBRANE PROTEIN DDB_G0269096-RELATED"/>
    <property type="match status" value="1"/>
</dbReference>
<dbReference type="PANTHER" id="PTHR33741">
    <property type="entry name" value="TRANSMEMBRANE PROTEIN DDB_G0269096-RELATED"/>
    <property type="match status" value="1"/>
</dbReference>
<dbReference type="InterPro" id="IPR058581">
    <property type="entry name" value="TM_HPP"/>
</dbReference>
<proteinExistence type="predicted"/>
<feature type="transmembrane region" description="Helical" evidence="2">
    <location>
        <begin position="79"/>
        <end position="97"/>
    </location>
</feature>
<organism evidence="4 5">
    <name type="scientific">Xaviernesmea oryzae</name>
    <dbReference type="NCBI Taxonomy" id="464029"/>
    <lineage>
        <taxon>Bacteria</taxon>
        <taxon>Pseudomonadati</taxon>
        <taxon>Pseudomonadota</taxon>
        <taxon>Alphaproteobacteria</taxon>
        <taxon>Hyphomicrobiales</taxon>
        <taxon>Rhizobiaceae</taxon>
        <taxon>Rhizobium/Agrobacterium group</taxon>
        <taxon>Xaviernesmea</taxon>
    </lineage>
</organism>
<keyword evidence="1" id="KW-0129">CBS domain</keyword>
<evidence type="ECO:0000259" key="3">
    <source>
        <dbReference type="PROSITE" id="PS51371"/>
    </source>
</evidence>
<dbReference type="Gene3D" id="3.10.580.10">
    <property type="entry name" value="CBS-domain"/>
    <property type="match status" value="1"/>
</dbReference>
<protein>
    <recommendedName>
        <fullName evidence="3">CBS domain-containing protein</fullName>
    </recommendedName>
</protein>
<evidence type="ECO:0000256" key="2">
    <source>
        <dbReference type="SAM" id="Phobius"/>
    </source>
</evidence>
<keyword evidence="2" id="KW-0472">Membrane</keyword>
<dbReference type="InterPro" id="IPR046342">
    <property type="entry name" value="CBS_dom_sf"/>
</dbReference>
<keyword evidence="2" id="KW-1133">Transmembrane helix</keyword>
<name>A0A1Q9ARK5_9HYPH</name>
<dbReference type="AlphaFoldDB" id="A0A1Q9ARK5"/>
<keyword evidence="2" id="KW-0812">Transmembrane</keyword>
<dbReference type="PROSITE" id="PS51371">
    <property type="entry name" value="CBS"/>
    <property type="match status" value="2"/>
</dbReference>
<evidence type="ECO:0000313" key="5">
    <source>
        <dbReference type="Proteomes" id="UP000186364"/>
    </source>
</evidence>